<dbReference type="SMART" id="SM00204">
    <property type="entry name" value="TGFB"/>
    <property type="match status" value="1"/>
</dbReference>
<sequence length="374" mass="42768">MNTHYWFYGSSHKDLSMQSSGGVWRLLCCLLLSCFLGRAGGRPHLGQGERGVWLEAVKKGILESLGMERPPVSLKKPQQDELKKMYRLYEAELQQLRLNRSRFGATQSSVKRASTVLISAQVDSVGADRQRFRAVFHKTNVIRKELTLVHAQLKLYGQFLNKPWSNQSAFQQEVLIKVHQDFNMTYQDPLKKDGFVLTKILDSSTLTVDIQPIVEDWTSSSEERLVLEVSFVKGLKTHPQDAPEIVLEMEMTKPVLKERRTRRRAPIKEDCEEDKCCRKSLNVSFKDIGWSDWVVAPEGYTMYFCDGSCPHNYRPASMHTQVKSRLHRITKGATLRPCCVPAAYEPMVIMHYDSQGKLTFSAFDDMIVSSCYCA</sequence>
<evidence type="ECO:0000259" key="8">
    <source>
        <dbReference type="PROSITE" id="PS51362"/>
    </source>
</evidence>
<gene>
    <name evidence="9" type="ORF">AGOR_G00147920</name>
</gene>
<dbReference type="PRINTS" id="PR00669">
    <property type="entry name" value="INHIBINA"/>
</dbReference>
<dbReference type="Gene3D" id="2.60.120.970">
    <property type="match status" value="1"/>
</dbReference>
<dbReference type="AlphaFoldDB" id="A0A8T3D886"/>
<dbReference type="PANTHER" id="PTHR11848:SF78">
    <property type="entry name" value="GROWTH_DIFFERENTIATION FACTOR 15"/>
    <property type="match status" value="1"/>
</dbReference>
<keyword evidence="7" id="KW-0732">Signal</keyword>
<evidence type="ECO:0000256" key="3">
    <source>
        <dbReference type="ARBA" id="ARBA00022525"/>
    </source>
</evidence>
<comment type="caution">
    <text evidence="9">The sequence shown here is derived from an EMBL/GenBank/DDBJ whole genome shotgun (WGS) entry which is preliminary data.</text>
</comment>
<accession>A0A8T3D886</accession>
<dbReference type="CDD" id="cd19376">
    <property type="entry name" value="TGF_beta_GDF15"/>
    <property type="match status" value="1"/>
</dbReference>
<evidence type="ECO:0000313" key="9">
    <source>
        <dbReference type="EMBL" id="KAI1891844.1"/>
    </source>
</evidence>
<evidence type="ECO:0000256" key="6">
    <source>
        <dbReference type="RuleBase" id="RU000354"/>
    </source>
</evidence>
<evidence type="ECO:0000256" key="7">
    <source>
        <dbReference type="SAM" id="SignalP"/>
    </source>
</evidence>
<dbReference type="PROSITE" id="PS00250">
    <property type="entry name" value="TGF_BETA_1"/>
    <property type="match status" value="1"/>
</dbReference>
<feature type="signal peptide" evidence="7">
    <location>
        <begin position="1"/>
        <end position="41"/>
    </location>
</feature>
<dbReference type="InterPro" id="IPR017948">
    <property type="entry name" value="TGFb_CS"/>
</dbReference>
<feature type="domain" description="TGF-beta family profile" evidence="8">
    <location>
        <begin position="260"/>
        <end position="374"/>
    </location>
</feature>
<dbReference type="PANTHER" id="PTHR11848">
    <property type="entry name" value="TGF-BETA FAMILY"/>
    <property type="match status" value="1"/>
</dbReference>
<protein>
    <recommendedName>
        <fullName evidence="8">TGF-beta family profile domain-containing protein</fullName>
    </recommendedName>
</protein>
<evidence type="ECO:0000256" key="5">
    <source>
        <dbReference type="ARBA" id="ARBA00023157"/>
    </source>
</evidence>
<keyword evidence="3" id="KW-0964">Secreted</keyword>
<keyword evidence="5" id="KW-1015">Disulfide bond</keyword>
<dbReference type="SUPFAM" id="SSF57501">
    <property type="entry name" value="Cystine-knot cytokines"/>
    <property type="match status" value="1"/>
</dbReference>
<comment type="similarity">
    <text evidence="2 6">Belongs to the TGF-beta family.</text>
</comment>
<dbReference type="InterPro" id="IPR029034">
    <property type="entry name" value="Cystine-knot_cytokine"/>
</dbReference>
<evidence type="ECO:0000256" key="4">
    <source>
        <dbReference type="ARBA" id="ARBA00023030"/>
    </source>
</evidence>
<dbReference type="EMBL" id="JAERUA010000013">
    <property type="protein sequence ID" value="KAI1891844.1"/>
    <property type="molecule type" value="Genomic_DNA"/>
</dbReference>
<dbReference type="PROSITE" id="PS51362">
    <property type="entry name" value="TGF_BETA_2"/>
    <property type="match status" value="1"/>
</dbReference>
<evidence type="ECO:0000313" key="10">
    <source>
        <dbReference type="Proteomes" id="UP000829720"/>
    </source>
</evidence>
<reference evidence="9" key="1">
    <citation type="submission" date="2021-01" db="EMBL/GenBank/DDBJ databases">
        <authorList>
            <person name="Zahm M."/>
            <person name="Roques C."/>
            <person name="Cabau C."/>
            <person name="Klopp C."/>
            <person name="Donnadieu C."/>
            <person name="Jouanno E."/>
            <person name="Lampietro C."/>
            <person name="Louis A."/>
            <person name="Herpin A."/>
            <person name="Echchiki A."/>
            <person name="Berthelot C."/>
            <person name="Parey E."/>
            <person name="Roest-Crollius H."/>
            <person name="Braasch I."/>
            <person name="Postlethwait J."/>
            <person name="Bobe J."/>
            <person name="Montfort J."/>
            <person name="Bouchez O."/>
            <person name="Begum T."/>
            <person name="Mejri S."/>
            <person name="Adams A."/>
            <person name="Chen W.-J."/>
            <person name="Guiguen Y."/>
        </authorList>
    </citation>
    <scope>NUCLEOTIDE SEQUENCE</scope>
    <source>
        <tissue evidence="9">Blood</tissue>
    </source>
</reference>
<evidence type="ECO:0000256" key="2">
    <source>
        <dbReference type="ARBA" id="ARBA00006656"/>
    </source>
</evidence>
<keyword evidence="10" id="KW-1185">Reference proteome</keyword>
<comment type="subcellular location">
    <subcellularLocation>
        <location evidence="1">Secreted</location>
    </subcellularLocation>
</comment>
<dbReference type="InterPro" id="IPR015615">
    <property type="entry name" value="TGF-beta-rel"/>
</dbReference>
<organism evidence="9 10">
    <name type="scientific">Albula goreensis</name>
    <dbReference type="NCBI Taxonomy" id="1534307"/>
    <lineage>
        <taxon>Eukaryota</taxon>
        <taxon>Metazoa</taxon>
        <taxon>Chordata</taxon>
        <taxon>Craniata</taxon>
        <taxon>Vertebrata</taxon>
        <taxon>Euteleostomi</taxon>
        <taxon>Actinopterygii</taxon>
        <taxon>Neopterygii</taxon>
        <taxon>Teleostei</taxon>
        <taxon>Albuliformes</taxon>
        <taxon>Albulidae</taxon>
        <taxon>Albula</taxon>
    </lineage>
</organism>
<name>A0A8T3D886_9TELE</name>
<dbReference type="Proteomes" id="UP000829720">
    <property type="component" value="Unassembled WGS sequence"/>
</dbReference>
<dbReference type="Gene3D" id="2.10.90.10">
    <property type="entry name" value="Cystine-knot cytokines"/>
    <property type="match status" value="1"/>
</dbReference>
<proteinExistence type="inferred from homology"/>
<dbReference type="InterPro" id="IPR001839">
    <property type="entry name" value="TGF-b_C"/>
</dbReference>
<keyword evidence="4 6" id="KW-0339">Growth factor</keyword>
<feature type="chain" id="PRO_5035901116" description="TGF-beta family profile domain-containing protein" evidence="7">
    <location>
        <begin position="42"/>
        <end position="374"/>
    </location>
</feature>
<dbReference type="Pfam" id="PF00019">
    <property type="entry name" value="TGF_beta"/>
    <property type="match status" value="1"/>
</dbReference>
<dbReference type="GO" id="GO:0005615">
    <property type="term" value="C:extracellular space"/>
    <property type="evidence" value="ECO:0007669"/>
    <property type="project" value="TreeGrafter"/>
</dbReference>
<evidence type="ECO:0000256" key="1">
    <source>
        <dbReference type="ARBA" id="ARBA00004613"/>
    </source>
</evidence>
<dbReference type="GO" id="GO:0005125">
    <property type="term" value="F:cytokine activity"/>
    <property type="evidence" value="ECO:0007669"/>
    <property type="project" value="TreeGrafter"/>
</dbReference>
<dbReference type="GO" id="GO:0008083">
    <property type="term" value="F:growth factor activity"/>
    <property type="evidence" value="ECO:0007669"/>
    <property type="project" value="UniProtKB-KW"/>
</dbReference>
<dbReference type="OrthoDB" id="10030979at2759"/>